<evidence type="ECO:0000256" key="1">
    <source>
        <dbReference type="SAM" id="MobiDB-lite"/>
    </source>
</evidence>
<sequence>MNNANELMVQAAASGVDGLAGFNKGTTISGSSWLNNQVKLEQIHELRMMALGNAKILYGSEKFKFYDVVLAYSKPEAMFAAILVCSFNDASKILRKEVAACPIAAARAIVYGLHVDTGLLLSECKYNVGDQLFSQQGGTPRDGEFSLYEWKRAVSDSTHDQDDTSSLIRGGFGAPSGPRADRQPHKRSRRNSDRGDYWDRDSDDRESESRLRYDN</sequence>
<evidence type="ECO:0000313" key="2">
    <source>
        <dbReference type="EMBL" id="KAL1595569.1"/>
    </source>
</evidence>
<dbReference type="Proteomes" id="UP001521222">
    <property type="component" value="Unassembled WGS sequence"/>
</dbReference>
<proteinExistence type="predicted"/>
<gene>
    <name evidence="2" type="ORF">SLS59_008207</name>
</gene>
<name>A0ABR3QTU3_9PLEO</name>
<feature type="region of interest" description="Disordered" evidence="1">
    <location>
        <begin position="156"/>
        <end position="215"/>
    </location>
</feature>
<dbReference type="EMBL" id="JAKIXB020000031">
    <property type="protein sequence ID" value="KAL1595569.1"/>
    <property type="molecule type" value="Genomic_DNA"/>
</dbReference>
<protein>
    <submittedName>
        <fullName evidence="2">Uncharacterized protein</fullName>
    </submittedName>
</protein>
<organism evidence="2 3">
    <name type="scientific">Nothophoma quercina</name>
    <dbReference type="NCBI Taxonomy" id="749835"/>
    <lineage>
        <taxon>Eukaryota</taxon>
        <taxon>Fungi</taxon>
        <taxon>Dikarya</taxon>
        <taxon>Ascomycota</taxon>
        <taxon>Pezizomycotina</taxon>
        <taxon>Dothideomycetes</taxon>
        <taxon>Pleosporomycetidae</taxon>
        <taxon>Pleosporales</taxon>
        <taxon>Pleosporineae</taxon>
        <taxon>Didymellaceae</taxon>
        <taxon>Nothophoma</taxon>
    </lineage>
</organism>
<comment type="caution">
    <text evidence="2">The sequence shown here is derived from an EMBL/GenBank/DDBJ whole genome shotgun (WGS) entry which is preliminary data.</text>
</comment>
<evidence type="ECO:0000313" key="3">
    <source>
        <dbReference type="Proteomes" id="UP001521222"/>
    </source>
</evidence>
<reference evidence="2 3" key="1">
    <citation type="submission" date="2024-02" db="EMBL/GenBank/DDBJ databases">
        <title>De novo assembly and annotation of 12 fungi associated with fruit tree decline syndrome in Ontario, Canada.</title>
        <authorList>
            <person name="Sulman M."/>
            <person name="Ellouze W."/>
            <person name="Ilyukhin E."/>
        </authorList>
    </citation>
    <scope>NUCLEOTIDE SEQUENCE [LARGE SCALE GENOMIC DNA]</scope>
    <source>
        <strain evidence="2 3">M97-236</strain>
    </source>
</reference>
<feature type="compositionally biased region" description="Basic and acidic residues" evidence="1">
    <location>
        <begin position="190"/>
        <end position="215"/>
    </location>
</feature>
<accession>A0ABR3QTU3</accession>
<keyword evidence="3" id="KW-1185">Reference proteome</keyword>